<dbReference type="KEGG" id="aarg:Aargi30884_22480"/>
<dbReference type="Proteomes" id="UP000464754">
    <property type="component" value="Chromosome"/>
</dbReference>
<sequence length="211" mass="24942">MKKLNLQGITYIELLEGSHEWYWGSDYTEGDLYEAEELYRSNHSIKSNRLVFIHYPDGTVIEPMKSKVGQYFGKPIFFDDKIQILLVDFPKSLIHILQYDHEIKKTELITTLSLSATKDCYNLLLYRTPLMLTRSAHDNVFQILYPQKVDINISETESFCYRENDRLYFERWIEDPSYRNEIVVRKYPSGEILEVIPGSLLIMPDGQKWIL</sequence>
<gene>
    <name evidence="1" type="ORF">Aargi30884_22480</name>
</gene>
<dbReference type="EMBL" id="AP019695">
    <property type="protein sequence ID" value="BBK23345.1"/>
    <property type="molecule type" value="Genomic_DNA"/>
</dbReference>
<evidence type="ECO:0000313" key="2">
    <source>
        <dbReference type="Proteomes" id="UP000464754"/>
    </source>
</evidence>
<dbReference type="RefSeq" id="WP_118277577.1">
    <property type="nucleotide sequence ID" value="NZ_AP019695.1"/>
</dbReference>
<name>A0A6N4TLQ1_9FIRM</name>
<reference evidence="2" key="1">
    <citation type="submission" date="2019-05" db="EMBL/GenBank/DDBJ databases">
        <title>Complete genome sequencing of Absiella argi strain JCM 30884.</title>
        <authorList>
            <person name="Sakamoto M."/>
            <person name="Murakami T."/>
            <person name="Mori H."/>
        </authorList>
    </citation>
    <scope>NUCLEOTIDE SEQUENCE [LARGE SCALE GENOMIC DNA]</scope>
    <source>
        <strain evidence="2">JCM 30884</strain>
    </source>
</reference>
<dbReference type="AlphaFoldDB" id="A0A6N4TLQ1"/>
<keyword evidence="2" id="KW-1185">Reference proteome</keyword>
<protein>
    <submittedName>
        <fullName evidence="1">Uncharacterized protein</fullName>
    </submittedName>
</protein>
<evidence type="ECO:0000313" key="1">
    <source>
        <dbReference type="EMBL" id="BBK23345.1"/>
    </source>
</evidence>
<accession>A0A6N4TLQ1</accession>
<organism evidence="1 2">
    <name type="scientific">Amedibacterium intestinale</name>
    <dbReference type="NCBI Taxonomy" id="2583452"/>
    <lineage>
        <taxon>Bacteria</taxon>
        <taxon>Bacillati</taxon>
        <taxon>Bacillota</taxon>
        <taxon>Erysipelotrichia</taxon>
        <taxon>Erysipelotrichales</taxon>
        <taxon>Erysipelotrichaceae</taxon>
        <taxon>Amedibacterium</taxon>
    </lineage>
</organism>
<proteinExistence type="predicted"/>